<dbReference type="InterPro" id="IPR009784">
    <property type="entry name" value="DUF1349"/>
</dbReference>
<comment type="caution">
    <text evidence="1">The sequence shown here is derived from an EMBL/GenBank/DDBJ whole genome shotgun (WGS) entry which is preliminary data.</text>
</comment>
<dbReference type="AlphaFoldDB" id="A0A178ZY33"/>
<dbReference type="Pfam" id="PF07081">
    <property type="entry name" value="DUF1349"/>
    <property type="match status" value="1"/>
</dbReference>
<organism evidence="1 2">
    <name type="scientific">Fonsecaea erecta</name>
    <dbReference type="NCBI Taxonomy" id="1367422"/>
    <lineage>
        <taxon>Eukaryota</taxon>
        <taxon>Fungi</taxon>
        <taxon>Dikarya</taxon>
        <taxon>Ascomycota</taxon>
        <taxon>Pezizomycotina</taxon>
        <taxon>Eurotiomycetes</taxon>
        <taxon>Chaetothyriomycetidae</taxon>
        <taxon>Chaetothyriales</taxon>
        <taxon>Herpotrichiellaceae</taxon>
        <taxon>Fonsecaea</taxon>
    </lineage>
</organism>
<dbReference type="STRING" id="1367422.A0A178ZY33"/>
<keyword evidence="2" id="KW-1185">Reference proteome</keyword>
<reference evidence="1 2" key="1">
    <citation type="submission" date="2016-04" db="EMBL/GenBank/DDBJ databases">
        <title>Draft genome of Fonsecaea erecta CBS 125763.</title>
        <authorList>
            <person name="Weiss V.A."/>
            <person name="Vicente V.A."/>
            <person name="Raittz R.T."/>
            <person name="Moreno L.F."/>
            <person name="De Souza E.M."/>
            <person name="Pedrosa F.O."/>
            <person name="Steffens M.B."/>
            <person name="Faoro H."/>
            <person name="Tadra-Sfeir M.Z."/>
            <person name="Najafzadeh M.J."/>
            <person name="Felipe M.S."/>
            <person name="Teixeira M."/>
            <person name="Sun J."/>
            <person name="Xi L."/>
            <person name="Gomes R."/>
            <person name="De Azevedo C.M."/>
            <person name="Salgado C.G."/>
            <person name="Da Silva M.B."/>
            <person name="Nascimento M.F."/>
            <person name="Queiroz-Telles F."/>
            <person name="Attili D.S."/>
            <person name="Gorbushina A."/>
        </authorList>
    </citation>
    <scope>NUCLEOTIDE SEQUENCE [LARGE SCALE GENOMIC DNA]</scope>
    <source>
        <strain evidence="1 2">CBS 125763</strain>
    </source>
</reference>
<evidence type="ECO:0000313" key="1">
    <source>
        <dbReference type="EMBL" id="OAP64143.1"/>
    </source>
</evidence>
<dbReference type="Proteomes" id="UP000078343">
    <property type="component" value="Unassembled WGS sequence"/>
</dbReference>
<dbReference type="PANTHER" id="PTHR35332:SF2">
    <property type="entry name" value="REGULATION OF ENOLASE PROTEIN 1"/>
    <property type="match status" value="1"/>
</dbReference>
<dbReference type="PANTHER" id="PTHR35332">
    <property type="entry name" value="REGULATION OF ENOLASE PROTEIN 1"/>
    <property type="match status" value="1"/>
</dbReference>
<protein>
    <submittedName>
        <fullName evidence="1">Uncharacterized protein</fullName>
    </submittedName>
</protein>
<accession>A0A178ZY33</accession>
<name>A0A178ZY33_9EURO</name>
<dbReference type="RefSeq" id="XP_018697510.1">
    <property type="nucleotide sequence ID" value="XM_018831631.1"/>
</dbReference>
<sequence length="198" mass="22088">MASDFKSIHLNHEIPDLSGSFEITCPPATDIWDKPPATHSFNAPIIYKTSTVGSFRSAKVKVAAPWKDKYDQGGLCLVIKTKDTTRWVKTGIEFLDNVPLVGTVAKDRWADWSLRPLLAETLSIEHTAIVEMENASDGSLWVWLVSESGKRLPLREVTWWGDVPKETEVWIGVYAAKPAPHGEKDDLIVTFEGLDIQS</sequence>
<dbReference type="EMBL" id="LVYI01000001">
    <property type="protein sequence ID" value="OAP64143.1"/>
    <property type="molecule type" value="Genomic_DNA"/>
</dbReference>
<dbReference type="OrthoDB" id="42525at2759"/>
<dbReference type="GeneID" id="30004285"/>
<proteinExistence type="predicted"/>
<gene>
    <name evidence="1" type="ORF">AYL99_00115</name>
</gene>
<dbReference type="Gene3D" id="2.60.120.200">
    <property type="match status" value="1"/>
</dbReference>
<evidence type="ECO:0000313" key="2">
    <source>
        <dbReference type="Proteomes" id="UP000078343"/>
    </source>
</evidence>